<proteinExistence type="predicted"/>
<keyword evidence="1" id="KW-0255">Endonuclease</keyword>
<dbReference type="RefSeq" id="XP_024577601.1">
    <property type="nucleotide sequence ID" value="XM_024726978.1"/>
</dbReference>
<dbReference type="Proteomes" id="UP000054928">
    <property type="component" value="Unassembled WGS sequence"/>
</dbReference>
<dbReference type="InterPro" id="IPR036691">
    <property type="entry name" value="Endo/exonu/phosph_ase_sf"/>
</dbReference>
<dbReference type="GO" id="GO:0004519">
    <property type="term" value="F:endonuclease activity"/>
    <property type="evidence" value="ECO:0007669"/>
    <property type="project" value="UniProtKB-KW"/>
</dbReference>
<keyword evidence="2" id="KW-1185">Reference proteome</keyword>
<dbReference type="GO" id="GO:0004527">
    <property type="term" value="F:exonuclease activity"/>
    <property type="evidence" value="ECO:0007669"/>
    <property type="project" value="UniProtKB-KW"/>
</dbReference>
<keyword evidence="1" id="KW-0540">Nuclease</keyword>
<sequence>MTMDIRGESALLFNVYAPTDRDQREALFTALGELKLEHDGPVLIGGDFNCTVSPRTDRSYQPTANDQFSPALMALLQKWSLADALEREVLDANDPREVEAFQVAHHTHKYTLPGVSSVISSPSSNHDGVSPKLAPRSRTIQVKKRPTCYPVPDYALECAQFMEAESFDDTEAQTRFSLYTVNLHAQKGWLTGGIQKCGPDIDSDCDVLTLALTQQRGCPPTTLSAKTQVVRKQAAYAKKSVAVKTNGKNQKHDV</sequence>
<reference evidence="2" key="1">
    <citation type="submission" date="2014-09" db="EMBL/GenBank/DDBJ databases">
        <authorList>
            <person name="Sharma Rahul"/>
            <person name="Thines Marco"/>
        </authorList>
    </citation>
    <scope>NUCLEOTIDE SEQUENCE [LARGE SCALE GENOMIC DNA]</scope>
</reference>
<dbReference type="SUPFAM" id="SSF56219">
    <property type="entry name" value="DNase I-like"/>
    <property type="match status" value="1"/>
</dbReference>
<evidence type="ECO:0000313" key="2">
    <source>
        <dbReference type="Proteomes" id="UP000054928"/>
    </source>
</evidence>
<protein>
    <submittedName>
        <fullName evidence="1">Endonuclease/exonuclease/phosphatase</fullName>
    </submittedName>
</protein>
<keyword evidence="1" id="KW-0269">Exonuclease</keyword>
<dbReference type="Gene3D" id="3.60.10.10">
    <property type="entry name" value="Endonuclease/exonuclease/phosphatase"/>
    <property type="match status" value="1"/>
</dbReference>
<keyword evidence="1" id="KW-0378">Hydrolase</keyword>
<organism evidence="1 2">
    <name type="scientific">Plasmopara halstedii</name>
    <name type="common">Downy mildew of sunflower</name>
    <dbReference type="NCBI Taxonomy" id="4781"/>
    <lineage>
        <taxon>Eukaryota</taxon>
        <taxon>Sar</taxon>
        <taxon>Stramenopiles</taxon>
        <taxon>Oomycota</taxon>
        <taxon>Peronosporomycetes</taxon>
        <taxon>Peronosporales</taxon>
        <taxon>Peronosporaceae</taxon>
        <taxon>Plasmopara</taxon>
    </lineage>
</organism>
<dbReference type="EMBL" id="CCYD01000553">
    <property type="protein sequence ID" value="CEG41232.1"/>
    <property type="molecule type" value="Genomic_DNA"/>
</dbReference>
<dbReference type="OrthoDB" id="168226at2759"/>
<accession>A0A0P1AJZ9</accession>
<dbReference type="AlphaFoldDB" id="A0A0P1AJZ9"/>
<dbReference type="GeneID" id="36406648"/>
<evidence type="ECO:0000313" key="1">
    <source>
        <dbReference type="EMBL" id="CEG41232.1"/>
    </source>
</evidence>
<name>A0A0P1AJZ9_PLAHL</name>